<dbReference type="InterPro" id="IPR000014">
    <property type="entry name" value="PAS"/>
</dbReference>
<dbReference type="Gene3D" id="3.30.450.20">
    <property type="entry name" value="PAS domain"/>
    <property type="match status" value="1"/>
</dbReference>
<feature type="domain" description="PAS" evidence="8">
    <location>
        <begin position="276"/>
        <end position="346"/>
    </location>
</feature>
<dbReference type="OrthoDB" id="9810730at2"/>
<evidence type="ECO:0000256" key="4">
    <source>
        <dbReference type="ARBA" id="ARBA00022840"/>
    </source>
</evidence>
<dbReference type="NCBIfam" id="TIGR00229">
    <property type="entry name" value="sensory_box"/>
    <property type="match status" value="1"/>
</dbReference>
<dbReference type="SUPFAM" id="SSF55785">
    <property type="entry name" value="PYP-like sensor domain (PAS domain)"/>
    <property type="match status" value="1"/>
</dbReference>
<dbReference type="PANTHER" id="PTHR44757:SF2">
    <property type="entry name" value="BIOFILM ARCHITECTURE MAINTENANCE PROTEIN MBAA"/>
    <property type="match status" value="1"/>
</dbReference>
<keyword evidence="7" id="KW-0812">Transmembrane</keyword>
<evidence type="ECO:0000256" key="2">
    <source>
        <dbReference type="ARBA" id="ARBA00022741"/>
    </source>
</evidence>
<dbReference type="CDD" id="cd00130">
    <property type="entry name" value="PAS"/>
    <property type="match status" value="1"/>
</dbReference>
<feature type="transmembrane region" description="Helical" evidence="7">
    <location>
        <begin position="167"/>
        <end position="188"/>
    </location>
</feature>
<dbReference type="PROSITE" id="PS50887">
    <property type="entry name" value="GGDEF"/>
    <property type="match status" value="1"/>
</dbReference>
<keyword evidence="13" id="KW-1185">Reference proteome</keyword>
<proteinExistence type="predicted"/>
<dbReference type="InterPro" id="IPR043128">
    <property type="entry name" value="Rev_trsase/Diguanyl_cyclase"/>
</dbReference>
<evidence type="ECO:0000256" key="3">
    <source>
        <dbReference type="ARBA" id="ARBA00022777"/>
    </source>
</evidence>
<dbReference type="InterPro" id="IPR013767">
    <property type="entry name" value="PAS_fold"/>
</dbReference>
<dbReference type="InterPro" id="IPR000700">
    <property type="entry name" value="PAS-assoc_C"/>
</dbReference>
<dbReference type="InterPro" id="IPR052155">
    <property type="entry name" value="Biofilm_reg_signaling"/>
</dbReference>
<feature type="transmembrane region" description="Helical" evidence="7">
    <location>
        <begin position="242"/>
        <end position="264"/>
    </location>
</feature>
<evidence type="ECO:0000259" key="11">
    <source>
        <dbReference type="PROSITE" id="PS50924"/>
    </source>
</evidence>
<comment type="function">
    <text evidence="5">Putative oxygen sensor; modulates the activity of FixJ, a transcriptional activator of nitrogen fixation fixK gene. FixL probably acts as a kinase that phosphorylates FixJ.</text>
</comment>
<evidence type="ECO:0000256" key="5">
    <source>
        <dbReference type="ARBA" id="ARBA00059827"/>
    </source>
</evidence>
<dbReference type="Gene3D" id="3.30.70.270">
    <property type="match status" value="1"/>
</dbReference>
<dbReference type="PROSITE" id="PS50112">
    <property type="entry name" value="PAS"/>
    <property type="match status" value="1"/>
</dbReference>
<evidence type="ECO:0000313" key="13">
    <source>
        <dbReference type="Proteomes" id="UP000308430"/>
    </source>
</evidence>
<evidence type="ECO:0000313" key="12">
    <source>
        <dbReference type="EMBL" id="THF66163.1"/>
    </source>
</evidence>
<feature type="transmembrane region" description="Helical" evidence="7">
    <location>
        <begin position="133"/>
        <end position="152"/>
    </location>
</feature>
<feature type="domain" description="MHYT" evidence="11">
    <location>
        <begin position="32"/>
        <end position="227"/>
    </location>
</feature>
<dbReference type="NCBIfam" id="TIGR00254">
    <property type="entry name" value="GGDEF"/>
    <property type="match status" value="1"/>
</dbReference>
<keyword evidence="7" id="KW-0472">Membrane</keyword>
<organism evidence="12 13">
    <name type="scientific">Pseudothauera nasutitermitis</name>
    <dbReference type="NCBI Taxonomy" id="2565930"/>
    <lineage>
        <taxon>Bacteria</taxon>
        <taxon>Pseudomonadati</taxon>
        <taxon>Pseudomonadota</taxon>
        <taxon>Betaproteobacteria</taxon>
        <taxon>Rhodocyclales</taxon>
        <taxon>Zoogloeaceae</taxon>
        <taxon>Pseudothauera</taxon>
    </lineage>
</organism>
<dbReference type="InterPro" id="IPR005330">
    <property type="entry name" value="MHYT_dom"/>
</dbReference>
<dbReference type="Pfam" id="PF03707">
    <property type="entry name" value="MHYT"/>
    <property type="match status" value="3"/>
</dbReference>
<accession>A0A4S4B0X2</accession>
<evidence type="ECO:0000259" key="10">
    <source>
        <dbReference type="PROSITE" id="PS50887"/>
    </source>
</evidence>
<dbReference type="InterPro" id="IPR029787">
    <property type="entry name" value="Nucleotide_cyclase"/>
</dbReference>
<dbReference type="Proteomes" id="UP000308430">
    <property type="component" value="Unassembled WGS sequence"/>
</dbReference>
<dbReference type="GO" id="GO:0005524">
    <property type="term" value="F:ATP binding"/>
    <property type="evidence" value="ECO:0007669"/>
    <property type="project" value="UniProtKB-KW"/>
</dbReference>
<comment type="caution">
    <text evidence="12">The sequence shown here is derived from an EMBL/GenBank/DDBJ whole genome shotgun (WGS) entry which is preliminary data.</text>
</comment>
<feature type="domain" description="GGDEF" evidence="10">
    <location>
        <begin position="435"/>
        <end position="568"/>
    </location>
</feature>
<dbReference type="SMART" id="SM00267">
    <property type="entry name" value="GGDEF"/>
    <property type="match status" value="1"/>
</dbReference>
<reference evidence="12 13" key="1">
    <citation type="submission" date="2019-04" db="EMBL/GenBank/DDBJ databases">
        <title>Azoarcus nasutitermitis sp. nov. isolated from termite nest.</title>
        <authorList>
            <person name="Lin S.-Y."/>
            <person name="Hameed A."/>
            <person name="Hsu Y.-H."/>
            <person name="Young C.-C."/>
        </authorList>
    </citation>
    <scope>NUCLEOTIDE SEQUENCE [LARGE SCALE GENOMIC DNA]</scope>
    <source>
        <strain evidence="12 13">CC-YHH838</strain>
    </source>
</reference>
<feature type="transmembrane region" description="Helical" evidence="7">
    <location>
        <begin position="32"/>
        <end position="58"/>
    </location>
</feature>
<feature type="domain" description="PAC" evidence="9">
    <location>
        <begin position="353"/>
        <end position="403"/>
    </location>
</feature>
<dbReference type="PROSITE" id="PS50113">
    <property type="entry name" value="PAC"/>
    <property type="match status" value="1"/>
</dbReference>
<dbReference type="EMBL" id="SSOC01000002">
    <property type="protein sequence ID" value="THF66163.1"/>
    <property type="molecule type" value="Genomic_DNA"/>
</dbReference>
<dbReference type="Pfam" id="PF00990">
    <property type="entry name" value="GGDEF"/>
    <property type="match status" value="1"/>
</dbReference>
<keyword evidence="4" id="KW-0067">ATP-binding</keyword>
<sequence>MTSPPWKGLPMLELERFFWANGDPALLMMGEYHYGLVALSVLIAILVSCIAMQIAGIARDSHTALFRQMAIATGSLALGAGIWSMHFIGMLAFKLCTPVSYDPFLTALSVVPAILASWIALEMLAKDSVSPNQLMVGGVLMGAGIGAMHYSGMGAMQMAPMLRFDPLWFAISIVVSVVLAWLALWLRFGLHQSRYLGNGGTIALSGTAMGVAVASMHYVAMNAARFIGEEVAGHEHSLDTDLIIGITIVTVVLGGIVLAVNLSLRFRMLYKQLHLSEARQKAVFDTAVDGIITIDRRGIIVSVNPSVERLFGWEQSELIGRNIKMLMPDPQRSAHDQYLANYLSGGPKRVIGIGRETTAMRKDGSIFPIRLAVGELRLDDLVMFVGFITDISEQKRIEQLLEREATHDALTDLPNRRRLSASLPRAMARADRTGGLIGLLFIDLDGFKKINDDLGHDIGDELLKEVAQRLLSVSRRSDLVVRLAGDEFVMVLEGLHADAEARQVAEKTLAALCEPMDLEGHTVTVRASIGMAFYRAGCGLSAEAVLHQADLAMYAVKKRGKCSIASLN</sequence>
<dbReference type="GO" id="GO:0006355">
    <property type="term" value="P:regulation of DNA-templated transcription"/>
    <property type="evidence" value="ECO:0007669"/>
    <property type="project" value="InterPro"/>
</dbReference>
<dbReference type="GO" id="GO:0016020">
    <property type="term" value="C:membrane"/>
    <property type="evidence" value="ECO:0007669"/>
    <property type="project" value="UniProtKB-UniRule"/>
</dbReference>
<dbReference type="InterPro" id="IPR035965">
    <property type="entry name" value="PAS-like_dom_sf"/>
</dbReference>
<dbReference type="Pfam" id="PF00989">
    <property type="entry name" value="PAS"/>
    <property type="match status" value="1"/>
</dbReference>
<evidence type="ECO:0000259" key="8">
    <source>
        <dbReference type="PROSITE" id="PS50112"/>
    </source>
</evidence>
<evidence type="ECO:0000256" key="1">
    <source>
        <dbReference type="ARBA" id="ARBA00022679"/>
    </source>
</evidence>
<evidence type="ECO:0000256" key="7">
    <source>
        <dbReference type="PROSITE-ProRule" id="PRU00244"/>
    </source>
</evidence>
<dbReference type="SUPFAM" id="SSF55073">
    <property type="entry name" value="Nucleotide cyclase"/>
    <property type="match status" value="1"/>
</dbReference>
<name>A0A4S4B0X2_9RHOO</name>
<evidence type="ECO:0000256" key="6">
    <source>
        <dbReference type="ARBA" id="ARBA00070616"/>
    </source>
</evidence>
<dbReference type="GO" id="GO:0016301">
    <property type="term" value="F:kinase activity"/>
    <property type="evidence" value="ECO:0007669"/>
    <property type="project" value="UniProtKB-KW"/>
</dbReference>
<dbReference type="AlphaFoldDB" id="A0A4S4B0X2"/>
<feature type="transmembrane region" description="Helical" evidence="7">
    <location>
        <begin position="70"/>
        <end position="92"/>
    </location>
</feature>
<dbReference type="InterPro" id="IPR000160">
    <property type="entry name" value="GGDEF_dom"/>
</dbReference>
<dbReference type="FunFam" id="3.30.450.20:FF:000060">
    <property type="entry name" value="Sensor protein FixL"/>
    <property type="match status" value="1"/>
</dbReference>
<feature type="transmembrane region" description="Helical" evidence="7">
    <location>
        <begin position="104"/>
        <end position="121"/>
    </location>
</feature>
<dbReference type="PROSITE" id="PS50924">
    <property type="entry name" value="MHYT"/>
    <property type="match status" value="1"/>
</dbReference>
<dbReference type="SMART" id="SM00091">
    <property type="entry name" value="PAS"/>
    <property type="match status" value="1"/>
</dbReference>
<keyword evidence="3" id="KW-0418">Kinase</keyword>
<keyword evidence="7" id="KW-1133">Transmembrane helix</keyword>
<evidence type="ECO:0000259" key="9">
    <source>
        <dbReference type="PROSITE" id="PS50113"/>
    </source>
</evidence>
<dbReference type="CDD" id="cd01949">
    <property type="entry name" value="GGDEF"/>
    <property type="match status" value="1"/>
</dbReference>
<keyword evidence="2" id="KW-0547">Nucleotide-binding</keyword>
<protein>
    <recommendedName>
        <fullName evidence="6">Sensor protein FixL</fullName>
    </recommendedName>
</protein>
<keyword evidence="1" id="KW-0808">Transferase</keyword>
<gene>
    <name evidence="12" type="ORF">E6C76_04710</name>
</gene>
<dbReference type="PANTHER" id="PTHR44757">
    <property type="entry name" value="DIGUANYLATE CYCLASE DGCP"/>
    <property type="match status" value="1"/>
</dbReference>
<feature type="transmembrane region" description="Helical" evidence="7">
    <location>
        <begin position="200"/>
        <end position="220"/>
    </location>
</feature>